<organism evidence="2 3">
    <name type="scientific">Elizabethkingia anophelis NUHP1</name>
    <dbReference type="NCBI Taxonomy" id="1338011"/>
    <lineage>
        <taxon>Bacteria</taxon>
        <taxon>Pseudomonadati</taxon>
        <taxon>Bacteroidota</taxon>
        <taxon>Flavobacteriia</taxon>
        <taxon>Flavobacteriales</taxon>
        <taxon>Weeksellaceae</taxon>
        <taxon>Elizabethkingia</taxon>
    </lineage>
</organism>
<feature type="domain" description="DUF218" evidence="1">
    <location>
        <begin position="250"/>
        <end position="389"/>
    </location>
</feature>
<evidence type="ECO:0000313" key="3">
    <source>
        <dbReference type="Proteomes" id="UP000028933"/>
    </source>
</evidence>
<evidence type="ECO:0000259" key="1">
    <source>
        <dbReference type="Pfam" id="PF02698"/>
    </source>
</evidence>
<reference evidence="2" key="1">
    <citation type="journal article" date="2013" name="Lancet">
        <title>First case of E anophelis outbreak in an intensive-care unit.</title>
        <authorList>
            <person name="Teo J."/>
            <person name="Tan S.Y."/>
            <person name="Tay M."/>
            <person name="Ding Y."/>
            <person name="Kjelleberg S."/>
            <person name="Givskov M."/>
            <person name="Lin R.T."/>
            <person name="Yang L."/>
        </authorList>
    </citation>
    <scope>NUCLEOTIDE SEQUENCE [LARGE SCALE GENOMIC DNA]</scope>
    <source>
        <strain evidence="2">NUHP1</strain>
    </source>
</reference>
<dbReference type="eggNOG" id="COG1434">
    <property type="taxonomic scope" value="Bacteria"/>
</dbReference>
<proteinExistence type="predicted"/>
<dbReference type="Proteomes" id="UP000028933">
    <property type="component" value="Chromosome"/>
</dbReference>
<dbReference type="EMBL" id="CP007547">
    <property type="protein sequence ID" value="AIL46003.1"/>
    <property type="molecule type" value="Genomic_DNA"/>
</dbReference>
<dbReference type="CDD" id="cd06259">
    <property type="entry name" value="YdcF-like"/>
    <property type="match status" value="1"/>
</dbReference>
<dbReference type="Pfam" id="PF02698">
    <property type="entry name" value="DUF218"/>
    <property type="match status" value="1"/>
</dbReference>
<evidence type="ECO:0000313" key="2">
    <source>
        <dbReference type="EMBL" id="AIL46003.1"/>
    </source>
</evidence>
<dbReference type="RefSeq" id="WP_024564213.1">
    <property type="nucleotide sequence ID" value="NZ_CP007547.1"/>
</dbReference>
<protein>
    <recommendedName>
        <fullName evidence="1">DUF218 domain-containing protein</fullName>
    </recommendedName>
</protein>
<gene>
    <name evidence="2" type="ORF">BD94_2228</name>
</gene>
<reference evidence="2" key="2">
    <citation type="journal article" date="2015" name="Genome Biol. Evol.">
        <title>Complete Genome Sequence and Transcriptomic Analysis of the Novel Pathogen Elizabethkingia anophelis in Response to Oxidative Stress.</title>
        <authorList>
            <person name="Li Y."/>
            <person name="Liu Y."/>
            <person name="Chew S.C."/>
            <person name="Tay M."/>
            <person name="Salido M.M."/>
            <person name="Teo J."/>
            <person name="Lauro F.M."/>
            <person name="Givskov M."/>
            <person name="Yang L."/>
        </authorList>
    </citation>
    <scope>NUCLEOTIDE SEQUENCE</scope>
    <source>
        <strain evidence="2">NUHP1</strain>
    </source>
</reference>
<accession>A0A077EHH2</accession>
<dbReference type="InterPro" id="IPR003848">
    <property type="entry name" value="DUF218"/>
</dbReference>
<sequence length="411" mass="47351">MISKIRTVAALSITITLQTFSAQEKQPQSPQEWEIYKNYYLTYAFRNNPSLVQELYKDSAVQTMLNDRNKRFDDGKNCSTTECLIDALKWKDSEISILNNKFQDLYVKNKNFLNFIENTVFRAGKYKKQESQNPKEMLQKALLQDLTAMNNVIDIYGAGKKPDYPEIDSISFNVKDKNYIELLRNVRFDVAADTEKNAFDQTLLSAIRLLEINERWDAAQLEPLTKTENKEAFEKIKKTDFSKYPYASLLILGAGPQIYGQKISPLGMLRSRQALRAYKKGLVPFIIVSGGRVHPFKTQYIEAVEMKRYMIDVLGIPSPTIIIDPFARHTTTNVRNAGRMIMDYGFPKDKWSLVSSSKTHIDYVEKTMDKRSLKELDTIPYVVGKRISDLLLEYKPTPEVFIINPTEPLDP</sequence>
<name>A0A077EHH2_9FLAO</name>
<dbReference type="HOGENOM" id="CLU_054534_0_0_10"/>
<dbReference type="KEGG" id="eao:BD94_2228"/>
<dbReference type="STRING" id="1338011.BD94_2228"/>
<dbReference type="AlphaFoldDB" id="A0A077EHH2"/>